<dbReference type="RefSeq" id="WP_184655600.1">
    <property type="nucleotide sequence ID" value="NZ_JACHBU010000008.1"/>
</dbReference>
<evidence type="ECO:0000256" key="1">
    <source>
        <dbReference type="SAM" id="MobiDB-lite"/>
    </source>
</evidence>
<proteinExistence type="predicted"/>
<sequence>MPEVLVREQAVAETKWFGYRFMSPLAATMLFAELYREILKRHVRAQQDVERAQQVRGLAFDLFDAPSRVLTEVWNARLRADEMGIPYQLLIEFGLDFASRRKWQNPPRPGQVFGTENSRWAWFVKLEQFLDGRFEACIRELSDLPQYRAESYRGLQSQMDLRDYLFEELRSTTQPWAMMLQSYCLVHRYLPVSVAIGAVPKQMRRNVISSIRSDVAQGHLVVAPVERLPLVSFVPACFGLPVPRSSGCNGCPFAVQCEKSSGIVGETMNLRHGTLSPLQDQRDQTRKEGQRRRTSRHRARKGGCMPYSSPSI</sequence>
<dbReference type="Proteomes" id="UP000585437">
    <property type="component" value="Unassembled WGS sequence"/>
</dbReference>
<accession>A0A7X0JNJ4</accession>
<protein>
    <submittedName>
        <fullName evidence="2">Uncharacterized protein</fullName>
    </submittedName>
</protein>
<evidence type="ECO:0000313" key="2">
    <source>
        <dbReference type="EMBL" id="MBB6510420.1"/>
    </source>
</evidence>
<dbReference type="EMBL" id="JACHBU010000008">
    <property type="protein sequence ID" value="MBB6510420.1"/>
    <property type="molecule type" value="Genomic_DNA"/>
</dbReference>
<organism evidence="2 3">
    <name type="scientific">Rhizobium soli</name>
    <dbReference type="NCBI Taxonomy" id="424798"/>
    <lineage>
        <taxon>Bacteria</taxon>
        <taxon>Pseudomonadati</taxon>
        <taxon>Pseudomonadota</taxon>
        <taxon>Alphaproteobacteria</taxon>
        <taxon>Hyphomicrobiales</taxon>
        <taxon>Rhizobiaceae</taxon>
        <taxon>Rhizobium/Agrobacterium group</taxon>
        <taxon>Rhizobium</taxon>
    </lineage>
</organism>
<dbReference type="AlphaFoldDB" id="A0A7X0JNJ4"/>
<gene>
    <name evidence="2" type="ORF">F4695_003809</name>
</gene>
<feature type="region of interest" description="Disordered" evidence="1">
    <location>
        <begin position="271"/>
        <end position="312"/>
    </location>
</feature>
<name>A0A7X0JNJ4_9HYPH</name>
<keyword evidence="3" id="KW-1185">Reference proteome</keyword>
<evidence type="ECO:0000313" key="3">
    <source>
        <dbReference type="Proteomes" id="UP000585437"/>
    </source>
</evidence>
<comment type="caution">
    <text evidence="2">The sequence shown here is derived from an EMBL/GenBank/DDBJ whole genome shotgun (WGS) entry which is preliminary data.</text>
</comment>
<feature type="compositionally biased region" description="Basic residues" evidence="1">
    <location>
        <begin position="289"/>
        <end position="301"/>
    </location>
</feature>
<reference evidence="2 3" key="1">
    <citation type="submission" date="2020-08" db="EMBL/GenBank/DDBJ databases">
        <title>The Agave Microbiome: Exploring the role of microbial communities in plant adaptations to desert environments.</title>
        <authorList>
            <person name="Partida-Martinez L.P."/>
        </authorList>
    </citation>
    <scope>NUCLEOTIDE SEQUENCE [LARGE SCALE GENOMIC DNA]</scope>
    <source>
        <strain evidence="2 3">AS3.12</strain>
    </source>
</reference>